<dbReference type="GO" id="GO:0003824">
    <property type="term" value="F:catalytic activity"/>
    <property type="evidence" value="ECO:0007669"/>
    <property type="project" value="UniProtKB-ARBA"/>
</dbReference>
<dbReference type="Gene3D" id="1.50.10.10">
    <property type="match status" value="1"/>
</dbReference>
<protein>
    <submittedName>
        <fullName evidence="1">Uncharacterized protein</fullName>
    </submittedName>
</protein>
<accession>A0AAD5TUW8</accession>
<reference evidence="1" key="1">
    <citation type="submission" date="2020-05" db="EMBL/GenBank/DDBJ databases">
        <title>Phylogenomic resolution of chytrid fungi.</title>
        <authorList>
            <person name="Stajich J.E."/>
            <person name="Amses K."/>
            <person name="Simmons R."/>
            <person name="Seto K."/>
            <person name="Myers J."/>
            <person name="Bonds A."/>
            <person name="Quandt C.A."/>
            <person name="Barry K."/>
            <person name="Liu P."/>
            <person name="Grigoriev I."/>
            <person name="Longcore J.E."/>
            <person name="James T.Y."/>
        </authorList>
    </citation>
    <scope>NUCLEOTIDE SEQUENCE</scope>
    <source>
        <strain evidence="1">JEL0476</strain>
    </source>
</reference>
<organism evidence="1 2">
    <name type="scientific">Clydaea vesicula</name>
    <dbReference type="NCBI Taxonomy" id="447962"/>
    <lineage>
        <taxon>Eukaryota</taxon>
        <taxon>Fungi</taxon>
        <taxon>Fungi incertae sedis</taxon>
        <taxon>Chytridiomycota</taxon>
        <taxon>Chytridiomycota incertae sedis</taxon>
        <taxon>Chytridiomycetes</taxon>
        <taxon>Lobulomycetales</taxon>
        <taxon>Lobulomycetaceae</taxon>
        <taxon>Clydaea</taxon>
    </lineage>
</organism>
<dbReference type="EMBL" id="JADGJW010001227">
    <property type="protein sequence ID" value="KAJ3205178.1"/>
    <property type="molecule type" value="Genomic_DNA"/>
</dbReference>
<sequence length="502" mass="57811">MPPNLISKLLQKCTSATIDEQENLQKTRQMVEHQIPLEIIKQPVHNSELKVFMKSSSYSNDELTKLFDLLTKKNSLSFSKIPGRNLFMAAVQDDATAYTGYENVWVRDNIHIAHAHYVQGDVETTALNVKEIGSFWLKYDNRWIDCIKVLNRYTDPHLAEDVMRRPHIRFNGTELTENTQHWSHAQNDAIGYWLWLSSKLCREGHLDYDILSKVAVFIALYFKKIDFCNDKDNGHWEEARKVEASSVGAATAGLRELELLLNENEKFQEIFEKNFNNFCKEHNLHEDFKVGKELVSNLKEEGLKKMNSILPFESRDAGAEREADGALLFLIYPLQIITGEMAQIVVDNVVRDLLGEHGIRRYKGDSYWMADYKAVFSEENRTGNFSEDIGQRNKHLKFGQEAQWCMFDAIVSCHYSLKLQDLQKRGASEAELLACKDSQINYFNRALGQITGEDCSFGPWHCPESYYIENGRVGKYVVNDITPLLWSQANLISAFLLIKKIL</sequence>
<keyword evidence="2" id="KW-1185">Reference proteome</keyword>
<dbReference type="InterPro" id="IPR012341">
    <property type="entry name" value="6hp_glycosidase-like_sf"/>
</dbReference>
<dbReference type="SUPFAM" id="SSF48208">
    <property type="entry name" value="Six-hairpin glycosidases"/>
    <property type="match status" value="1"/>
</dbReference>
<dbReference type="AlphaFoldDB" id="A0AAD5TUW8"/>
<proteinExistence type="predicted"/>
<dbReference type="Proteomes" id="UP001211065">
    <property type="component" value="Unassembled WGS sequence"/>
</dbReference>
<evidence type="ECO:0000313" key="2">
    <source>
        <dbReference type="Proteomes" id="UP001211065"/>
    </source>
</evidence>
<name>A0AAD5TUW8_9FUNG</name>
<dbReference type="GO" id="GO:0005975">
    <property type="term" value="P:carbohydrate metabolic process"/>
    <property type="evidence" value="ECO:0007669"/>
    <property type="project" value="InterPro"/>
</dbReference>
<evidence type="ECO:0000313" key="1">
    <source>
        <dbReference type="EMBL" id="KAJ3205178.1"/>
    </source>
</evidence>
<gene>
    <name evidence="1" type="ORF">HK099_000898</name>
</gene>
<comment type="caution">
    <text evidence="1">The sequence shown here is derived from an EMBL/GenBank/DDBJ whole genome shotgun (WGS) entry which is preliminary data.</text>
</comment>
<dbReference type="InterPro" id="IPR008928">
    <property type="entry name" value="6-hairpin_glycosidase_sf"/>
</dbReference>